<dbReference type="InterPro" id="IPR006860">
    <property type="entry name" value="FecR"/>
</dbReference>
<gene>
    <name evidence="4" type="ORF">V5F89_10990</name>
</gene>
<sequence>MLRPATAPEMGPEDRQIVNEAARWVNRIQTGELTPARKRELDDWLRMDVRHVAALDLALEAWDRAPEYAVPNQRVQPRFADLIGNVFRPLTLGGFGAAAAVAAAIAALVVVLPPDRPAYLEYVATGEAEQIAMKDGSQIALAPNSRIFVLSEDDARSVRLMKGTAAFDVRTNGTRFSVEAGEVTVVVTGTRFEVAHDRERTRVKLNEGSVRLTGEGFRDLELTSGDTAVYDPAKSKLTLTKADLGGSPMPRRQYGAQAPSADRAEGRRDRSRTAPPRLEFDSARLDRVVAEVETLTGRNFTLDSPDMASIAVSGTFSRDNAVATLRGELNRKGLALKDAGGRYVIVWDKARPAAEPAPTPADR</sequence>
<dbReference type="RefSeq" id="WP_338445686.1">
    <property type="nucleotide sequence ID" value="NZ_CP144918.1"/>
</dbReference>
<keyword evidence="5" id="KW-1185">Reference proteome</keyword>
<dbReference type="InterPro" id="IPR012373">
    <property type="entry name" value="Ferrdict_sens_TM"/>
</dbReference>
<feature type="region of interest" description="Disordered" evidence="1">
    <location>
        <begin position="240"/>
        <end position="278"/>
    </location>
</feature>
<evidence type="ECO:0000313" key="4">
    <source>
        <dbReference type="EMBL" id="WWA46790.1"/>
    </source>
</evidence>
<feature type="transmembrane region" description="Helical" evidence="2">
    <location>
        <begin position="92"/>
        <end position="112"/>
    </location>
</feature>
<dbReference type="Proteomes" id="UP001335183">
    <property type="component" value="Chromosome"/>
</dbReference>
<evidence type="ECO:0000313" key="5">
    <source>
        <dbReference type="Proteomes" id="UP001335183"/>
    </source>
</evidence>
<organism evidence="4 5">
    <name type="scientific">Pelagerythrobacter marensis</name>
    <dbReference type="NCBI Taxonomy" id="543877"/>
    <lineage>
        <taxon>Bacteria</taxon>
        <taxon>Pseudomonadati</taxon>
        <taxon>Pseudomonadota</taxon>
        <taxon>Alphaproteobacteria</taxon>
        <taxon>Sphingomonadales</taxon>
        <taxon>Erythrobacteraceae</taxon>
        <taxon>Pelagerythrobacter</taxon>
    </lineage>
</organism>
<dbReference type="EMBL" id="CP144918">
    <property type="protein sequence ID" value="WWA46790.1"/>
    <property type="molecule type" value="Genomic_DNA"/>
</dbReference>
<protein>
    <submittedName>
        <fullName evidence="4">FecR domain-containing protein</fullName>
    </submittedName>
</protein>
<evidence type="ECO:0000259" key="3">
    <source>
        <dbReference type="Pfam" id="PF04773"/>
    </source>
</evidence>
<reference evidence="4 5" key="1">
    <citation type="submission" date="2024-02" db="EMBL/GenBank/DDBJ databases">
        <title>The whole genome sequence of five bacterial samples isolated from Abu Dhabi Sabkha-shore region.</title>
        <authorList>
            <person name="Sudalaimuthuasari N."/>
            <person name="Sarfraz B."/>
            <person name="Tuyisabe J.D."/>
            <person name="Mugisha Ntwali L.D.M."/>
            <person name="Ali A.I.A.A."/>
            <person name="Almansoori S.Z.A."/>
            <person name="Alajami H.S.A."/>
            <person name="Almeqbaali A.A.S."/>
            <person name="Kundu B."/>
            <person name="Saeed E.E."/>
            <person name="Sukumarinath V."/>
            <person name="Mishra A.K."/>
            <person name="Hazzouri K.M."/>
            <person name="Almaskari R."/>
            <person name="Sharma A.K."/>
            <person name="Amiri K.M.A."/>
        </authorList>
    </citation>
    <scope>NUCLEOTIDE SEQUENCE [LARGE SCALE GENOMIC DNA]</scope>
    <source>
        <strain evidence="5">kcgeb_sd</strain>
    </source>
</reference>
<keyword evidence="2" id="KW-0472">Membrane</keyword>
<dbReference type="PIRSF" id="PIRSF018266">
    <property type="entry name" value="FecR"/>
    <property type="match status" value="1"/>
</dbReference>
<dbReference type="PANTHER" id="PTHR30273">
    <property type="entry name" value="PERIPLASMIC SIGNAL SENSOR AND SIGMA FACTOR ACTIVATOR FECR-RELATED"/>
    <property type="match status" value="1"/>
</dbReference>
<dbReference type="PANTHER" id="PTHR30273:SF2">
    <property type="entry name" value="PROTEIN FECR"/>
    <property type="match status" value="1"/>
</dbReference>
<dbReference type="Gene3D" id="2.60.120.1440">
    <property type="match status" value="1"/>
</dbReference>
<name>A0ABZ2D181_9SPHN</name>
<evidence type="ECO:0000256" key="1">
    <source>
        <dbReference type="SAM" id="MobiDB-lite"/>
    </source>
</evidence>
<evidence type="ECO:0000256" key="2">
    <source>
        <dbReference type="SAM" id="Phobius"/>
    </source>
</evidence>
<dbReference type="Pfam" id="PF04773">
    <property type="entry name" value="FecR"/>
    <property type="match status" value="1"/>
</dbReference>
<proteinExistence type="predicted"/>
<keyword evidence="2" id="KW-1133">Transmembrane helix</keyword>
<feature type="compositionally biased region" description="Basic and acidic residues" evidence="1">
    <location>
        <begin position="262"/>
        <end position="278"/>
    </location>
</feature>
<feature type="domain" description="FecR protein" evidence="3">
    <location>
        <begin position="124"/>
        <end position="211"/>
    </location>
</feature>
<keyword evidence="2" id="KW-0812">Transmembrane</keyword>
<accession>A0ABZ2D181</accession>